<gene>
    <name evidence="1" type="ORF">F3087_19230</name>
</gene>
<evidence type="ECO:0000313" key="1">
    <source>
        <dbReference type="EMBL" id="KAA8887053.1"/>
    </source>
</evidence>
<sequence>MRVRIQAGDKPITITYEIQGDEQPLAAGDHVIVEYDVVPDCVKDDVAVQHDERGITVYIPTAIWRVWSSDGADITP</sequence>
<reference evidence="1 2" key="1">
    <citation type="submission" date="2019-09" db="EMBL/GenBank/DDBJ databases">
        <authorList>
            <person name="Wang X."/>
        </authorList>
    </citation>
    <scope>NUCLEOTIDE SEQUENCE [LARGE SCALE GENOMIC DNA]</scope>
    <source>
        <strain evidence="1 2">CICC 11023</strain>
    </source>
</reference>
<proteinExistence type="predicted"/>
<dbReference type="Proteomes" id="UP000323876">
    <property type="component" value="Unassembled WGS sequence"/>
</dbReference>
<organism evidence="1 2">
    <name type="scientific">Nocardia colli</name>
    <dbReference type="NCBI Taxonomy" id="2545717"/>
    <lineage>
        <taxon>Bacteria</taxon>
        <taxon>Bacillati</taxon>
        <taxon>Actinomycetota</taxon>
        <taxon>Actinomycetes</taxon>
        <taxon>Mycobacteriales</taxon>
        <taxon>Nocardiaceae</taxon>
        <taxon>Nocardia</taxon>
    </lineage>
</organism>
<protein>
    <submittedName>
        <fullName evidence="1">Uncharacterized protein</fullName>
    </submittedName>
</protein>
<dbReference type="EMBL" id="VXLC01000008">
    <property type="protein sequence ID" value="KAA8887053.1"/>
    <property type="molecule type" value="Genomic_DNA"/>
</dbReference>
<dbReference type="OrthoDB" id="266253at2"/>
<accession>A0A5N0EDP2</accession>
<keyword evidence="2" id="KW-1185">Reference proteome</keyword>
<comment type="caution">
    <text evidence="1">The sequence shown here is derived from an EMBL/GenBank/DDBJ whole genome shotgun (WGS) entry which is preliminary data.</text>
</comment>
<name>A0A5N0EDP2_9NOCA</name>
<dbReference type="RefSeq" id="WP_150403384.1">
    <property type="nucleotide sequence ID" value="NZ_VXLC01000008.1"/>
</dbReference>
<evidence type="ECO:0000313" key="2">
    <source>
        <dbReference type="Proteomes" id="UP000323876"/>
    </source>
</evidence>
<dbReference type="AlphaFoldDB" id="A0A5N0EDP2"/>